<name>A0ABS8EVC3_9FIRM</name>
<reference evidence="2 3" key="1">
    <citation type="submission" date="2021-10" db="EMBL/GenBank/DDBJ databases">
        <title>Anaerobic single-cell dispensing facilitates the cultivation of human gut bacteria.</title>
        <authorList>
            <person name="Afrizal A."/>
        </authorList>
    </citation>
    <scope>NUCLEOTIDE SEQUENCE [LARGE SCALE GENOMIC DNA]</scope>
    <source>
        <strain evidence="2 3">CLA-AA-H246</strain>
    </source>
</reference>
<accession>A0ABS8EVC3</accession>
<gene>
    <name evidence="2" type="ORF">LKD42_07665</name>
</gene>
<dbReference type="RefSeq" id="WP_248835319.1">
    <property type="nucleotide sequence ID" value="NZ_JAJEQE010000021.1"/>
</dbReference>
<evidence type="ECO:0000256" key="1">
    <source>
        <dbReference type="SAM" id="MobiDB-lite"/>
    </source>
</evidence>
<protein>
    <submittedName>
        <fullName evidence="2">Uncharacterized protein</fullName>
    </submittedName>
</protein>
<evidence type="ECO:0000313" key="3">
    <source>
        <dbReference type="Proteomes" id="UP001299235"/>
    </source>
</evidence>
<evidence type="ECO:0000313" key="2">
    <source>
        <dbReference type="EMBL" id="MCC2149132.1"/>
    </source>
</evidence>
<organism evidence="2 3">
    <name type="scientific">Hominisplanchenecus faecis</name>
    <dbReference type="NCBI Taxonomy" id="2885351"/>
    <lineage>
        <taxon>Bacteria</taxon>
        <taxon>Bacillati</taxon>
        <taxon>Bacillota</taxon>
        <taxon>Clostridia</taxon>
        <taxon>Lachnospirales</taxon>
        <taxon>Lachnospiraceae</taxon>
        <taxon>Hominisplanchenecus</taxon>
    </lineage>
</organism>
<sequence length="123" mass="14107">MKRLNLDNHSPFHKTGHTSKGDQRKWKVGDRWYKADYMGYESLAEVLDKEEMIMPASFIEKAGMELVGTFVKNVGLEAGKRVIYGKPQKPKENHLTEIKEVKESVEIVNCSYGWLLFLAGTCR</sequence>
<dbReference type="EMBL" id="JAJEQE010000021">
    <property type="protein sequence ID" value="MCC2149132.1"/>
    <property type="molecule type" value="Genomic_DNA"/>
</dbReference>
<comment type="caution">
    <text evidence="2">The sequence shown here is derived from an EMBL/GenBank/DDBJ whole genome shotgun (WGS) entry which is preliminary data.</text>
</comment>
<proteinExistence type="predicted"/>
<dbReference type="Proteomes" id="UP001299235">
    <property type="component" value="Unassembled WGS sequence"/>
</dbReference>
<feature type="region of interest" description="Disordered" evidence="1">
    <location>
        <begin position="1"/>
        <end position="24"/>
    </location>
</feature>
<keyword evidence="3" id="KW-1185">Reference proteome</keyword>